<evidence type="ECO:0000256" key="3">
    <source>
        <dbReference type="ARBA" id="ARBA00022664"/>
    </source>
</evidence>
<comment type="function">
    <text evidence="7">The SMN complex catalyzes the assembly of small nuclear ribonucleoproteins (snRNPs), the building blocks of the spliceosome, and thereby plays an important role in the splicing of cellular pre-mRNAs.</text>
</comment>
<reference evidence="8" key="1">
    <citation type="submission" date="2021-12" db="EMBL/GenBank/DDBJ databases">
        <authorList>
            <person name="King R."/>
        </authorList>
    </citation>
    <scope>NUCLEOTIDE SEQUENCE</scope>
</reference>
<comment type="similarity">
    <text evidence="5 7">Belongs to the gemin-2 family.</text>
</comment>
<evidence type="ECO:0000313" key="8">
    <source>
        <dbReference type="EMBL" id="CAH0554345.1"/>
    </source>
</evidence>
<evidence type="ECO:0000256" key="4">
    <source>
        <dbReference type="ARBA" id="ARBA00023187"/>
    </source>
</evidence>
<protein>
    <recommendedName>
        <fullName evidence="6 7">Gem-associated protein 2</fullName>
    </recommendedName>
</protein>
<accession>A0A9P0FHC0</accession>
<evidence type="ECO:0000256" key="5">
    <source>
        <dbReference type="ARBA" id="ARBA00025758"/>
    </source>
</evidence>
<dbReference type="AlphaFoldDB" id="A0A9P0FHC0"/>
<dbReference type="GO" id="GO:0005681">
    <property type="term" value="C:spliceosomal complex"/>
    <property type="evidence" value="ECO:0007669"/>
    <property type="project" value="UniProtKB-UniRule"/>
</dbReference>
<dbReference type="PIRSF" id="PIRSF038038">
    <property type="entry name" value="SMN_Gemin2"/>
    <property type="match status" value="1"/>
</dbReference>
<dbReference type="OrthoDB" id="428895at2759"/>
<keyword evidence="4 7" id="KW-0508">mRNA splicing</keyword>
<organism evidence="8 9">
    <name type="scientific">Brassicogethes aeneus</name>
    <name type="common">Rape pollen beetle</name>
    <name type="synonym">Meligethes aeneus</name>
    <dbReference type="NCBI Taxonomy" id="1431903"/>
    <lineage>
        <taxon>Eukaryota</taxon>
        <taxon>Metazoa</taxon>
        <taxon>Ecdysozoa</taxon>
        <taxon>Arthropoda</taxon>
        <taxon>Hexapoda</taxon>
        <taxon>Insecta</taxon>
        <taxon>Pterygota</taxon>
        <taxon>Neoptera</taxon>
        <taxon>Endopterygota</taxon>
        <taxon>Coleoptera</taxon>
        <taxon>Polyphaga</taxon>
        <taxon>Cucujiformia</taxon>
        <taxon>Nitidulidae</taxon>
        <taxon>Meligethinae</taxon>
        <taxon>Brassicogethes</taxon>
    </lineage>
</organism>
<evidence type="ECO:0000313" key="9">
    <source>
        <dbReference type="Proteomes" id="UP001154078"/>
    </source>
</evidence>
<comment type="subunit">
    <text evidence="7">Part of the core SMN complex.</text>
</comment>
<dbReference type="Pfam" id="PF04938">
    <property type="entry name" value="SIP1"/>
    <property type="match status" value="1"/>
</dbReference>
<dbReference type="Gene3D" id="1.20.58.1070">
    <property type="match status" value="1"/>
</dbReference>
<evidence type="ECO:0000256" key="6">
    <source>
        <dbReference type="ARBA" id="ARBA00047179"/>
    </source>
</evidence>
<evidence type="ECO:0000256" key="7">
    <source>
        <dbReference type="PIRNR" id="PIRNR038038"/>
    </source>
</evidence>
<gene>
    <name evidence="8" type="ORF">MELIAE_LOCUS5954</name>
</gene>
<dbReference type="PANTHER" id="PTHR12794:SF0">
    <property type="entry name" value="GEM-ASSOCIATED PROTEIN 2"/>
    <property type="match status" value="1"/>
</dbReference>
<dbReference type="EMBL" id="OV121135">
    <property type="protein sequence ID" value="CAH0554345.1"/>
    <property type="molecule type" value="Genomic_DNA"/>
</dbReference>
<evidence type="ECO:0000256" key="2">
    <source>
        <dbReference type="ARBA" id="ARBA00022490"/>
    </source>
</evidence>
<evidence type="ECO:0000256" key="1">
    <source>
        <dbReference type="ARBA" id="ARBA00004496"/>
    </source>
</evidence>
<keyword evidence="2 7" id="KW-0963">Cytoplasm</keyword>
<dbReference type="GO" id="GO:0000245">
    <property type="term" value="P:spliceosomal complex assembly"/>
    <property type="evidence" value="ECO:0007669"/>
    <property type="project" value="UniProtKB-UniRule"/>
</dbReference>
<proteinExistence type="inferred from homology"/>
<dbReference type="InterPro" id="IPR017364">
    <property type="entry name" value="GEMIN2"/>
</dbReference>
<dbReference type="Proteomes" id="UP001154078">
    <property type="component" value="Chromosome 4"/>
</dbReference>
<dbReference type="InterPro" id="IPR035426">
    <property type="entry name" value="Gemin2/Brr1"/>
</dbReference>
<dbReference type="GO" id="GO:0032797">
    <property type="term" value="C:SMN complex"/>
    <property type="evidence" value="ECO:0007669"/>
    <property type="project" value="UniProtKB-UniRule"/>
</dbReference>
<keyword evidence="3 7" id="KW-0507">mRNA processing</keyword>
<dbReference type="PANTHER" id="PTHR12794">
    <property type="entry name" value="GEMIN2"/>
    <property type="match status" value="1"/>
</dbReference>
<comment type="subcellular location">
    <subcellularLocation>
        <location evidence="1">Cytoplasm</location>
    </subcellularLocation>
</comment>
<keyword evidence="9" id="KW-1185">Reference proteome</keyword>
<name>A0A9P0FHC0_BRAAE</name>
<dbReference type="GO" id="GO:0000387">
    <property type="term" value="P:spliceosomal snRNP assembly"/>
    <property type="evidence" value="ECO:0007669"/>
    <property type="project" value="UniProtKB-UniRule"/>
</dbReference>
<sequence>MYESDSSEDEKCNGLMKKALDVELPDNFDPNSVPQTGEEYLHHVIYERSKCKAWVTAKVDSDKFKHKQTFKINVDENVVPKINKDLLPTKEWQTKKIRDFTEFRTFIESQIESEGDITCFNEETFTERVLNEKPTFSELIQYAQYSKVRMIQIISRIFDNLNNELNSNLGSWIYGILTLLEEPLSPSTCHTLREFAKKCALVRSKLPTDASKELFVPFNVYICIISRYFNQLDLADDF</sequence>